<evidence type="ECO:0000313" key="3">
    <source>
        <dbReference type="Proteomes" id="UP000295252"/>
    </source>
</evidence>
<dbReference type="PhylomeDB" id="A0A068TQV4"/>
<dbReference type="PANTHER" id="PTHR36757:SF4">
    <property type="entry name" value="DUF4005 DOMAIN-CONTAINING PROTEIN"/>
    <property type="match status" value="1"/>
</dbReference>
<reference evidence="3" key="1">
    <citation type="journal article" date="2014" name="Science">
        <title>The coffee genome provides insight into the convergent evolution of caffeine biosynthesis.</title>
        <authorList>
            <person name="Denoeud F."/>
            <person name="Carretero-Paulet L."/>
            <person name="Dereeper A."/>
            <person name="Droc G."/>
            <person name="Guyot R."/>
            <person name="Pietrella M."/>
            <person name="Zheng C."/>
            <person name="Alberti A."/>
            <person name="Anthony F."/>
            <person name="Aprea G."/>
            <person name="Aury J.M."/>
            <person name="Bento P."/>
            <person name="Bernard M."/>
            <person name="Bocs S."/>
            <person name="Campa C."/>
            <person name="Cenci A."/>
            <person name="Combes M.C."/>
            <person name="Crouzillat D."/>
            <person name="Da Silva C."/>
            <person name="Daddiego L."/>
            <person name="De Bellis F."/>
            <person name="Dussert S."/>
            <person name="Garsmeur O."/>
            <person name="Gayraud T."/>
            <person name="Guignon V."/>
            <person name="Jahn K."/>
            <person name="Jamilloux V."/>
            <person name="Joet T."/>
            <person name="Labadie K."/>
            <person name="Lan T."/>
            <person name="Leclercq J."/>
            <person name="Lepelley M."/>
            <person name="Leroy T."/>
            <person name="Li L.T."/>
            <person name="Librado P."/>
            <person name="Lopez L."/>
            <person name="Munoz A."/>
            <person name="Noel B."/>
            <person name="Pallavicini A."/>
            <person name="Perrotta G."/>
            <person name="Poncet V."/>
            <person name="Pot D."/>
            <person name="Priyono X."/>
            <person name="Rigoreau M."/>
            <person name="Rouard M."/>
            <person name="Rozas J."/>
            <person name="Tranchant-Dubreuil C."/>
            <person name="VanBuren R."/>
            <person name="Zhang Q."/>
            <person name="Andrade A.C."/>
            <person name="Argout X."/>
            <person name="Bertrand B."/>
            <person name="de Kochko A."/>
            <person name="Graziosi G."/>
            <person name="Henry R.J."/>
            <person name="Jayarama X."/>
            <person name="Ming R."/>
            <person name="Nagai C."/>
            <person name="Rounsley S."/>
            <person name="Sankoff D."/>
            <person name="Giuliano G."/>
            <person name="Albert V.A."/>
            <person name="Wincker P."/>
            <person name="Lashermes P."/>
        </authorList>
    </citation>
    <scope>NUCLEOTIDE SEQUENCE [LARGE SCALE GENOMIC DNA]</scope>
    <source>
        <strain evidence="3">cv. DH200-94</strain>
    </source>
</reference>
<feature type="compositionally biased region" description="Low complexity" evidence="1">
    <location>
        <begin position="194"/>
        <end position="208"/>
    </location>
</feature>
<accession>A0A068TQV4</accession>
<dbReference type="OrthoDB" id="1106808at2759"/>
<dbReference type="InParanoid" id="A0A068TQV4"/>
<organism evidence="2 3">
    <name type="scientific">Coffea canephora</name>
    <name type="common">Robusta coffee</name>
    <dbReference type="NCBI Taxonomy" id="49390"/>
    <lineage>
        <taxon>Eukaryota</taxon>
        <taxon>Viridiplantae</taxon>
        <taxon>Streptophyta</taxon>
        <taxon>Embryophyta</taxon>
        <taxon>Tracheophyta</taxon>
        <taxon>Spermatophyta</taxon>
        <taxon>Magnoliopsida</taxon>
        <taxon>eudicotyledons</taxon>
        <taxon>Gunneridae</taxon>
        <taxon>Pentapetalae</taxon>
        <taxon>asterids</taxon>
        <taxon>lamiids</taxon>
        <taxon>Gentianales</taxon>
        <taxon>Rubiaceae</taxon>
        <taxon>Ixoroideae</taxon>
        <taxon>Gardenieae complex</taxon>
        <taxon>Bertiereae - Coffeeae clade</taxon>
        <taxon>Coffeeae</taxon>
        <taxon>Coffea</taxon>
    </lineage>
</organism>
<sequence length="286" mass="30974">MAIDTSTENSSLNTSPRISFSHDLCQTDEAAAVEDKPYRLDSMLQLDSDSDDFAFCITSNSTGAHETSSAEELFSGGLIRPVQLQERFVHTPKNASKSKAQAHQVPSLPPLPFVPQANGGSKQEILQEKESTLTNIEAEQKNQSKSFWGIKRSSSLHCDNGHKKSSFWSLPLLSRSNSTGSVPNSKQGLRESQKQNASSKQQKNLMGISASASASANATSAPSFYVYPLSQKPPLRKNYMGSNGNGIRISPVLNVPVPSSHISKGTANLLGLGSFFRNGKDKKMKK</sequence>
<name>A0A068TQV4_COFCA</name>
<dbReference type="PANTHER" id="PTHR36757">
    <property type="entry name" value="BNAANNG22500D PROTEIN"/>
    <property type="match status" value="1"/>
</dbReference>
<protein>
    <submittedName>
        <fullName evidence="2">Uncharacterized protein</fullName>
    </submittedName>
</protein>
<dbReference type="AlphaFoldDB" id="A0A068TQV4"/>
<dbReference type="EMBL" id="HG739086">
    <property type="protein sequence ID" value="CDO98422.1"/>
    <property type="molecule type" value="Genomic_DNA"/>
</dbReference>
<gene>
    <name evidence="2" type="ORF">GSCOC_T00022506001</name>
</gene>
<dbReference type="Proteomes" id="UP000295252">
    <property type="component" value="Chromosome VI"/>
</dbReference>
<feature type="region of interest" description="Disordered" evidence="1">
    <location>
        <begin position="178"/>
        <end position="208"/>
    </location>
</feature>
<proteinExistence type="predicted"/>
<feature type="compositionally biased region" description="Polar residues" evidence="1">
    <location>
        <begin position="178"/>
        <end position="187"/>
    </location>
</feature>
<dbReference type="OMA" id="MICTEAL"/>
<keyword evidence="3" id="KW-1185">Reference proteome</keyword>
<feature type="region of interest" description="Disordered" evidence="1">
    <location>
        <begin position="91"/>
        <end position="122"/>
    </location>
</feature>
<dbReference type="Gramene" id="CDO98422">
    <property type="protein sequence ID" value="CDO98422"/>
    <property type="gene ID" value="GSCOC_T00022506001"/>
</dbReference>
<evidence type="ECO:0000313" key="2">
    <source>
        <dbReference type="EMBL" id="CDO98422.1"/>
    </source>
</evidence>
<evidence type="ECO:0000256" key="1">
    <source>
        <dbReference type="SAM" id="MobiDB-lite"/>
    </source>
</evidence>